<dbReference type="RefSeq" id="WP_062181311.1">
    <property type="nucleotide sequence ID" value="NZ_BBXL01000012.1"/>
</dbReference>
<feature type="signal peptide" evidence="1">
    <location>
        <begin position="1"/>
        <end position="19"/>
    </location>
</feature>
<name>A0A1M5GB58_9BACT</name>
<evidence type="ECO:0000313" key="3">
    <source>
        <dbReference type="Proteomes" id="UP000184480"/>
    </source>
</evidence>
<dbReference type="STRING" id="1346286.SAMN05444362_113111"/>
<accession>A0A1M5GB58</accession>
<dbReference type="OrthoDB" id="996181at2"/>
<reference evidence="3" key="1">
    <citation type="submission" date="2016-11" db="EMBL/GenBank/DDBJ databases">
        <authorList>
            <person name="Varghese N."/>
            <person name="Submissions S."/>
        </authorList>
    </citation>
    <scope>NUCLEOTIDE SEQUENCE [LARGE SCALE GENOMIC DNA]</scope>
    <source>
        <strain evidence="3">DSM 27370</strain>
    </source>
</reference>
<proteinExistence type="predicted"/>
<keyword evidence="1" id="KW-0732">Signal</keyword>
<dbReference type="EMBL" id="FQUC01000013">
    <property type="protein sequence ID" value="SHG00701.1"/>
    <property type="molecule type" value="Genomic_DNA"/>
</dbReference>
<evidence type="ECO:0000256" key="1">
    <source>
        <dbReference type="SAM" id="SignalP"/>
    </source>
</evidence>
<sequence>MKRIVVVVLFVASVRLLTAQIVGINTDNPDKSSALDINTTNKGFLPPRVNLTSITDVTTIEDPATGLMIYEPDGFTETVNGQSVVRPQGVYTYDGT</sequence>
<evidence type="ECO:0008006" key="4">
    <source>
        <dbReference type="Google" id="ProtNLM"/>
    </source>
</evidence>
<evidence type="ECO:0000313" key="2">
    <source>
        <dbReference type="EMBL" id="SHG00701.1"/>
    </source>
</evidence>
<dbReference type="Proteomes" id="UP000184480">
    <property type="component" value="Unassembled WGS sequence"/>
</dbReference>
<dbReference type="AlphaFoldDB" id="A0A1M5GB58"/>
<feature type="chain" id="PRO_5009910399" description="CshA-type fibril repeat-containing protein" evidence="1">
    <location>
        <begin position="20"/>
        <end position="96"/>
    </location>
</feature>
<keyword evidence="3" id="KW-1185">Reference proteome</keyword>
<gene>
    <name evidence="2" type="ORF">SAMN05444362_113111</name>
</gene>
<protein>
    <recommendedName>
        <fullName evidence="4">CshA-type fibril repeat-containing protein</fullName>
    </recommendedName>
</protein>
<organism evidence="2 3">
    <name type="scientific">Dysgonomonas macrotermitis</name>
    <dbReference type="NCBI Taxonomy" id="1346286"/>
    <lineage>
        <taxon>Bacteria</taxon>
        <taxon>Pseudomonadati</taxon>
        <taxon>Bacteroidota</taxon>
        <taxon>Bacteroidia</taxon>
        <taxon>Bacteroidales</taxon>
        <taxon>Dysgonomonadaceae</taxon>
        <taxon>Dysgonomonas</taxon>
    </lineage>
</organism>